<dbReference type="EMBL" id="KE356561">
    <property type="protein sequence ID" value="ERG97332.1"/>
    <property type="molecule type" value="Genomic_DNA"/>
</dbReference>
<dbReference type="Proteomes" id="UP000030710">
    <property type="component" value="Unassembled WGS sequence"/>
</dbReference>
<evidence type="ECO:0000313" key="1">
    <source>
        <dbReference type="EMBL" id="ERG97332.1"/>
    </source>
</evidence>
<dbReference type="AlphaFoldDB" id="U1PU47"/>
<dbReference type="STRING" id="1238425.J07HQW2_03818"/>
<reference evidence="1 2" key="1">
    <citation type="journal article" date="2013" name="PLoS ONE">
        <title>Assembly-driven community genomics of a hypersaline microbial ecosystem.</title>
        <authorList>
            <person name="Podell S."/>
            <person name="Ugalde J.A."/>
            <person name="Narasingarao P."/>
            <person name="Banfield J.F."/>
            <person name="Heidelberg K.B."/>
            <person name="Allen E.E."/>
        </authorList>
    </citation>
    <scope>NUCLEOTIDE SEQUENCE [LARGE SCALE GENOMIC DNA]</scope>
    <source>
        <strain evidence="2">J07HQW2</strain>
    </source>
</reference>
<evidence type="ECO:0000313" key="2">
    <source>
        <dbReference type="Proteomes" id="UP000030710"/>
    </source>
</evidence>
<sequence>MIDFAVPPVTGGSRLDLLTTYCGLAHSLPFAEFVDPGILVAGQQPANLCHIPEFPQGQKDVSVTFVTTIGVLVHLVGGS</sequence>
<organism evidence="1 2">
    <name type="scientific">Haloquadratum walsbyi J07HQW2</name>
    <dbReference type="NCBI Taxonomy" id="1238425"/>
    <lineage>
        <taxon>Archaea</taxon>
        <taxon>Methanobacteriati</taxon>
        <taxon>Methanobacteriota</taxon>
        <taxon>Stenosarchaea group</taxon>
        <taxon>Halobacteria</taxon>
        <taxon>Halobacteriales</taxon>
        <taxon>Haloferacaceae</taxon>
        <taxon>Haloquadratum</taxon>
    </lineage>
</organism>
<proteinExistence type="predicted"/>
<protein>
    <submittedName>
        <fullName evidence="1">Uncharacterized protein</fullName>
    </submittedName>
</protein>
<gene>
    <name evidence="1" type="ORF">J07HQW2_03818</name>
</gene>
<accession>U1PU47</accession>
<name>U1PU47_9EURY</name>
<dbReference type="HOGENOM" id="CLU_2597642_0_0_2"/>